<accession>A0A2N9F0F9</accession>
<evidence type="ECO:0000259" key="3">
    <source>
        <dbReference type="PROSITE" id="PS50158"/>
    </source>
</evidence>
<dbReference type="Pfam" id="PF03372">
    <property type="entry name" value="Exo_endo_phos"/>
    <property type="match status" value="1"/>
</dbReference>
<organism evidence="4">
    <name type="scientific">Fagus sylvatica</name>
    <name type="common">Beechnut</name>
    <dbReference type="NCBI Taxonomy" id="28930"/>
    <lineage>
        <taxon>Eukaryota</taxon>
        <taxon>Viridiplantae</taxon>
        <taxon>Streptophyta</taxon>
        <taxon>Embryophyta</taxon>
        <taxon>Tracheophyta</taxon>
        <taxon>Spermatophyta</taxon>
        <taxon>Magnoliopsida</taxon>
        <taxon>eudicotyledons</taxon>
        <taxon>Gunneridae</taxon>
        <taxon>Pentapetalae</taxon>
        <taxon>rosids</taxon>
        <taxon>fabids</taxon>
        <taxon>Fagales</taxon>
        <taxon>Fagaceae</taxon>
        <taxon>Fagus</taxon>
    </lineage>
</organism>
<dbReference type="Pfam" id="PF14111">
    <property type="entry name" value="DUF4283"/>
    <property type="match status" value="1"/>
</dbReference>
<dbReference type="InterPro" id="IPR005135">
    <property type="entry name" value="Endo/exonuclease/phosphatase"/>
</dbReference>
<dbReference type="EMBL" id="OIVN01000458">
    <property type="protein sequence ID" value="SPC80585.1"/>
    <property type="molecule type" value="Genomic_DNA"/>
</dbReference>
<feature type="domain" description="CCHC-type" evidence="3">
    <location>
        <begin position="126"/>
        <end position="139"/>
    </location>
</feature>
<feature type="region of interest" description="Disordered" evidence="2">
    <location>
        <begin position="514"/>
        <end position="551"/>
    </location>
</feature>
<keyword evidence="1" id="KW-0479">Metal-binding</keyword>
<dbReference type="PROSITE" id="PS50158">
    <property type="entry name" value="ZF_CCHC"/>
    <property type="match status" value="1"/>
</dbReference>
<reference evidence="4" key="1">
    <citation type="submission" date="2018-02" db="EMBL/GenBank/DDBJ databases">
        <authorList>
            <person name="Cohen D.B."/>
            <person name="Kent A.D."/>
        </authorList>
    </citation>
    <scope>NUCLEOTIDE SEQUENCE</scope>
</reference>
<evidence type="ECO:0000256" key="2">
    <source>
        <dbReference type="SAM" id="MobiDB-lite"/>
    </source>
</evidence>
<name>A0A2N9F0F9_FAGSY</name>
<dbReference type="AlphaFoldDB" id="A0A2N9F0F9"/>
<evidence type="ECO:0000256" key="1">
    <source>
        <dbReference type="PROSITE-ProRule" id="PRU00047"/>
    </source>
</evidence>
<keyword evidence="1" id="KW-0863">Zinc-finger</keyword>
<dbReference type="GO" id="GO:0003676">
    <property type="term" value="F:nucleic acid binding"/>
    <property type="evidence" value="ECO:0007669"/>
    <property type="project" value="InterPro"/>
</dbReference>
<gene>
    <name evidence="4" type="ORF">FSB_LOCUS8467</name>
</gene>
<dbReference type="SUPFAM" id="SSF56219">
    <property type="entry name" value="DNase I-like"/>
    <property type="match status" value="1"/>
</dbReference>
<dbReference type="PANTHER" id="PTHR33710:SF77">
    <property type="entry name" value="DNASE I-LIKE SUPERFAMILY PROTEIN"/>
    <property type="match status" value="1"/>
</dbReference>
<dbReference type="GO" id="GO:0008270">
    <property type="term" value="F:zinc ion binding"/>
    <property type="evidence" value="ECO:0007669"/>
    <property type="project" value="UniProtKB-KW"/>
</dbReference>
<dbReference type="Gene3D" id="3.60.10.10">
    <property type="entry name" value="Endonuclease/exonuclease/phosphatase"/>
    <property type="match status" value="1"/>
</dbReference>
<dbReference type="GO" id="GO:0003824">
    <property type="term" value="F:catalytic activity"/>
    <property type="evidence" value="ECO:0007669"/>
    <property type="project" value="InterPro"/>
</dbReference>
<dbReference type="InterPro" id="IPR001878">
    <property type="entry name" value="Znf_CCHC"/>
</dbReference>
<dbReference type="InterPro" id="IPR036691">
    <property type="entry name" value="Endo/exonu/phosph_ase_sf"/>
</dbReference>
<sequence>MDPPQVLDDTDNIVSDLILKTGKCSCVDLQIELCPPTRTHPPLNLIVKIISNRNFLASVVLDIILKVWRPHRPVLVKKVDRNIFLFTFEHEIDLKLAFDRRPWTLKGAHLVLKKWRPELTWLPEICYNCGIIGHDSKVCNLSHVMILNQFGFKFLAFGDWLRSENALLPNGIYEKTFGTIESGTNKEFRDVALATDNSGTGQGTGEPNAALQAKGPTLSPLLMDQVHAECGTSSALHAQQTNSEHIEKSLPHKGKESLVEDSPVIALGSPASNLDPSYDRIDQSRVRDVGTVQPTHLLVSVYSRLHVEISSFAKLLVISLQNDEGTQRTRLESEDKLNCQNVCTLDATEVSTELTVIHAGPPLVDNTFIKPDMCLNSQNQSNHLSKPIEETWPNISQSPNLSLVVPDTYVPNSINTNRPTHIPSPNTHTYTITNPPIQSLKRKTPQIEENQIPKKPKLSLPSKEAVDLNLDEEPISPRVKIVHNLKSEHTRKNYKADSFKLFPQHAKSYGYFSEAVSSGAEPQPRPPQSKLPSSAPECPQPTPYPFQRRAWPSPLKSNEDPWLELSRHCKCLDSSGSPSHNKGAKPKFVGASRKAGGLCLMWSNTIDVKVLEFNSRTIAITVQDEFCSWSLIGFYGPPYHAKRRKAWTNLHGLLKSINGPWMCFGDFNCMVDESEKEGGNRGGTSTSNFLKELLFELEAIDLGFSGNQFTWWNKRWGRGAIRERLDRAISNPGWRLTFPKASVFRLGAINSDHAPLLVDTNPNDDFCPKPFRFEAMWVRDPRCGGIIKEAWNSIIKGSHPYVLCRKQSLIAKALKKWNKNVFDHCQNRIKELTSSIEAVQAKVRTEHNARFEAILQGELNEWM</sequence>
<keyword evidence="1" id="KW-0862">Zinc</keyword>
<dbReference type="InterPro" id="IPR025558">
    <property type="entry name" value="DUF4283"/>
</dbReference>
<dbReference type="PANTHER" id="PTHR33710">
    <property type="entry name" value="BNAC02G09200D PROTEIN"/>
    <property type="match status" value="1"/>
</dbReference>
<protein>
    <recommendedName>
        <fullName evidence="3">CCHC-type domain-containing protein</fullName>
    </recommendedName>
</protein>
<proteinExistence type="predicted"/>
<evidence type="ECO:0000313" key="4">
    <source>
        <dbReference type="EMBL" id="SPC80585.1"/>
    </source>
</evidence>